<dbReference type="EMBL" id="FQZX01000002">
    <property type="protein sequence ID" value="SHK34132.1"/>
    <property type="molecule type" value="Genomic_DNA"/>
</dbReference>
<evidence type="ECO:0000313" key="1">
    <source>
        <dbReference type="EMBL" id="SHK34132.1"/>
    </source>
</evidence>
<dbReference type="Pfam" id="PF04299">
    <property type="entry name" value="FMN_bind_2"/>
    <property type="match status" value="1"/>
</dbReference>
<dbReference type="OrthoDB" id="9794948at2"/>
<organism evidence="1 2">
    <name type="scientific">Maribacter aquivivus</name>
    <dbReference type="NCBI Taxonomy" id="228958"/>
    <lineage>
        <taxon>Bacteria</taxon>
        <taxon>Pseudomonadati</taxon>
        <taxon>Bacteroidota</taxon>
        <taxon>Flavobacteriia</taxon>
        <taxon>Flavobacteriales</taxon>
        <taxon>Flavobacteriaceae</taxon>
        <taxon>Maribacter</taxon>
    </lineage>
</organism>
<dbReference type="Gene3D" id="2.30.110.10">
    <property type="entry name" value="Electron Transport, Fmn-binding Protein, Chain A"/>
    <property type="match status" value="1"/>
</dbReference>
<keyword evidence="2" id="KW-1185">Reference proteome</keyword>
<proteinExistence type="predicted"/>
<dbReference type="STRING" id="228958.SAMN04488007_2798"/>
<gene>
    <name evidence="1" type="ORF">SAMN04488007_2798</name>
</gene>
<name>A0A1M6RNS0_9FLAO</name>
<dbReference type="PIRSF" id="PIRSF010372">
    <property type="entry name" value="PaiB"/>
    <property type="match status" value="1"/>
</dbReference>
<dbReference type="PANTHER" id="PTHR35802">
    <property type="entry name" value="PROTEASE SYNTHASE AND SPORULATION PROTEIN PAI 2"/>
    <property type="match status" value="1"/>
</dbReference>
<protein>
    <submittedName>
        <fullName evidence="1">Negative transcriptional regulator, PaiB family</fullName>
    </submittedName>
</protein>
<reference evidence="2" key="1">
    <citation type="submission" date="2016-11" db="EMBL/GenBank/DDBJ databases">
        <authorList>
            <person name="Varghese N."/>
            <person name="Submissions S."/>
        </authorList>
    </citation>
    <scope>NUCLEOTIDE SEQUENCE [LARGE SCALE GENOMIC DNA]</scope>
    <source>
        <strain evidence="2">DSM 16478</strain>
    </source>
</reference>
<evidence type="ECO:0000313" key="2">
    <source>
        <dbReference type="Proteomes" id="UP000184314"/>
    </source>
</evidence>
<dbReference type="Proteomes" id="UP000184314">
    <property type="component" value="Unassembled WGS sequence"/>
</dbReference>
<sequence length="202" mass="22837">MFIPEHYKNNDIKEIHDFLKNNSFGILINTIEGKPWGTHIPLELSKNSDDKDILVGHIAKANLQSKNLVDGDEVLCIFNGPHSYISSSWYQQEEVPTWNYIAVHVYGTVKIQTAEELLTSLHALVNKYEQKSEQPISLDNMSKKTMGQVNGIIGFEILVNDIQAVNKLSQGRSHDHPKIISELEKQGAPEKAVADEMKKRMT</sequence>
<dbReference type="InterPro" id="IPR012349">
    <property type="entry name" value="Split_barrel_FMN-bd"/>
</dbReference>
<dbReference type="InterPro" id="IPR007396">
    <property type="entry name" value="TR_PAI2-type"/>
</dbReference>
<dbReference type="SUPFAM" id="SSF50475">
    <property type="entry name" value="FMN-binding split barrel"/>
    <property type="match status" value="1"/>
</dbReference>
<dbReference type="RefSeq" id="WP_073245117.1">
    <property type="nucleotide sequence ID" value="NZ_FQZX01000002.1"/>
</dbReference>
<accession>A0A1M6RNS0</accession>
<dbReference type="AlphaFoldDB" id="A0A1M6RNS0"/>
<dbReference type="PANTHER" id="PTHR35802:SF1">
    <property type="entry name" value="PROTEASE SYNTHASE AND SPORULATION PROTEIN PAI 2"/>
    <property type="match status" value="1"/>
</dbReference>